<evidence type="ECO:0000256" key="4">
    <source>
        <dbReference type="ARBA" id="ARBA00022840"/>
    </source>
</evidence>
<comment type="similarity">
    <text evidence="9">Belongs to the class-I aminoacyl-tRNA synthetase family.</text>
</comment>
<evidence type="ECO:0000256" key="2">
    <source>
        <dbReference type="ARBA" id="ARBA00022598"/>
    </source>
</evidence>
<evidence type="ECO:0000259" key="12">
    <source>
        <dbReference type="Pfam" id="PF08264"/>
    </source>
</evidence>
<dbReference type="InterPro" id="IPR009080">
    <property type="entry name" value="tRNAsynth_Ia_anticodon-bd"/>
</dbReference>
<dbReference type="InterPro" id="IPR001412">
    <property type="entry name" value="aa-tRNA-synth_I_CS"/>
</dbReference>
<keyword evidence="2 9" id="KW-0436">Ligase</keyword>
<dbReference type="AlphaFoldDB" id="A0A2D6LPQ3"/>
<dbReference type="PANTHER" id="PTHR42780:SF1">
    <property type="entry name" value="ISOLEUCINE--TRNA LIGASE, CYTOPLASMIC"/>
    <property type="match status" value="1"/>
</dbReference>
<dbReference type="SUPFAM" id="SSF47323">
    <property type="entry name" value="Anticodon-binding domain of a subclass of class I aminoacyl-tRNA synthetases"/>
    <property type="match status" value="1"/>
</dbReference>
<proteinExistence type="inferred from homology"/>
<reference evidence="14" key="1">
    <citation type="submission" date="2017-09" db="EMBL/GenBank/DDBJ databases">
        <title>The Reconstruction of 2,631 Draft Metagenome-Assembled Genomes from the Global Oceans.</title>
        <authorList>
            <person name="Tully B.J."/>
            <person name="Graham E.D."/>
            <person name="Heidelberg J.F."/>
        </authorList>
    </citation>
    <scope>NUCLEOTIDE SEQUENCE [LARGE SCALE GENOMIC DNA]</scope>
</reference>
<dbReference type="InterPro" id="IPR002300">
    <property type="entry name" value="aa-tRNA-synth_Ia"/>
</dbReference>
<dbReference type="Proteomes" id="UP000226712">
    <property type="component" value="Unassembled WGS sequence"/>
</dbReference>
<dbReference type="InterPro" id="IPR033709">
    <property type="entry name" value="Anticodon_Ile_ABEc"/>
</dbReference>
<comment type="caution">
    <text evidence="13">The sequence shown here is derived from an EMBL/GenBank/DDBJ whole genome shotgun (WGS) entry which is preliminary data.</text>
</comment>
<evidence type="ECO:0000256" key="9">
    <source>
        <dbReference type="RuleBase" id="RU363035"/>
    </source>
</evidence>
<evidence type="ECO:0000256" key="3">
    <source>
        <dbReference type="ARBA" id="ARBA00022741"/>
    </source>
</evidence>
<evidence type="ECO:0000256" key="1">
    <source>
        <dbReference type="ARBA" id="ARBA00013165"/>
    </source>
</evidence>
<dbReference type="Gene3D" id="3.40.50.620">
    <property type="entry name" value="HUPs"/>
    <property type="match status" value="2"/>
</dbReference>
<dbReference type="Pfam" id="PF08264">
    <property type="entry name" value="Anticodon_1"/>
    <property type="match status" value="1"/>
</dbReference>
<dbReference type="GO" id="GO:0005737">
    <property type="term" value="C:cytoplasm"/>
    <property type="evidence" value="ECO:0007669"/>
    <property type="project" value="UniProtKB-UniRule"/>
</dbReference>
<name>A0A2D6LPQ3_9ARCH</name>
<feature type="coiled-coil region" evidence="10">
    <location>
        <begin position="793"/>
        <end position="820"/>
    </location>
</feature>
<dbReference type="InterPro" id="IPR014729">
    <property type="entry name" value="Rossmann-like_a/b/a_fold"/>
</dbReference>
<dbReference type="GO" id="GO:0002161">
    <property type="term" value="F:aminoacyl-tRNA deacylase activity"/>
    <property type="evidence" value="ECO:0007669"/>
    <property type="project" value="InterPro"/>
</dbReference>
<dbReference type="GO" id="GO:0004822">
    <property type="term" value="F:isoleucine-tRNA ligase activity"/>
    <property type="evidence" value="ECO:0007669"/>
    <property type="project" value="UniProtKB-UniRule"/>
</dbReference>
<keyword evidence="4 9" id="KW-0067">ATP-binding</keyword>
<dbReference type="CDD" id="cd00818">
    <property type="entry name" value="IleRS_core"/>
    <property type="match status" value="1"/>
</dbReference>
<dbReference type="InterPro" id="IPR013155">
    <property type="entry name" value="M/V/L/I-tRNA-synth_anticd-bd"/>
</dbReference>
<keyword evidence="10" id="KW-0175">Coiled coil</keyword>
<dbReference type="EC" id="6.1.1.5" evidence="1 8"/>
<dbReference type="PRINTS" id="PR00984">
    <property type="entry name" value="TRNASYNTHILE"/>
</dbReference>
<dbReference type="SUPFAM" id="SSF52374">
    <property type="entry name" value="Nucleotidylyl transferase"/>
    <property type="match status" value="1"/>
</dbReference>
<organism evidence="13 14">
    <name type="scientific">Candidatus Iainarchaeum sp</name>
    <dbReference type="NCBI Taxonomy" id="3101447"/>
    <lineage>
        <taxon>Archaea</taxon>
        <taxon>Candidatus Iainarchaeota</taxon>
        <taxon>Candidatus Iainarchaeia</taxon>
        <taxon>Candidatus Iainarchaeales</taxon>
        <taxon>Candidatus Iainarchaeaceae</taxon>
        <taxon>Candidatus Iainarchaeum</taxon>
    </lineage>
</organism>
<evidence type="ECO:0000313" key="13">
    <source>
        <dbReference type="EMBL" id="MAG18084.1"/>
    </source>
</evidence>
<feature type="domain" description="Aminoacyl-tRNA synthetase class Ia" evidence="11">
    <location>
        <begin position="32"/>
        <end position="642"/>
    </location>
</feature>
<dbReference type="GO" id="GO:0006428">
    <property type="term" value="P:isoleucyl-tRNA aminoacylation"/>
    <property type="evidence" value="ECO:0007669"/>
    <property type="project" value="UniProtKB-UniRule"/>
</dbReference>
<evidence type="ECO:0000259" key="11">
    <source>
        <dbReference type="Pfam" id="PF00133"/>
    </source>
</evidence>
<keyword evidence="3 9" id="KW-0547">Nucleotide-binding</keyword>
<dbReference type="CDD" id="cd07961">
    <property type="entry name" value="Anticodon_Ia_Ile_ABEc"/>
    <property type="match status" value="1"/>
</dbReference>
<dbReference type="InterPro" id="IPR009008">
    <property type="entry name" value="Val/Leu/Ile-tRNA-synth_edit"/>
</dbReference>
<evidence type="ECO:0000256" key="10">
    <source>
        <dbReference type="SAM" id="Coils"/>
    </source>
</evidence>
<evidence type="ECO:0000256" key="8">
    <source>
        <dbReference type="NCBIfam" id="TIGR00392"/>
    </source>
</evidence>
<comment type="catalytic activity">
    <reaction evidence="7">
        <text>tRNA(Ile) + L-isoleucine + ATP = L-isoleucyl-tRNA(Ile) + AMP + diphosphate</text>
        <dbReference type="Rhea" id="RHEA:11060"/>
        <dbReference type="Rhea" id="RHEA-COMP:9666"/>
        <dbReference type="Rhea" id="RHEA-COMP:9695"/>
        <dbReference type="ChEBI" id="CHEBI:30616"/>
        <dbReference type="ChEBI" id="CHEBI:33019"/>
        <dbReference type="ChEBI" id="CHEBI:58045"/>
        <dbReference type="ChEBI" id="CHEBI:78442"/>
        <dbReference type="ChEBI" id="CHEBI:78528"/>
        <dbReference type="ChEBI" id="CHEBI:456215"/>
        <dbReference type="EC" id="6.1.1.5"/>
    </reaction>
</comment>
<sequence length="963" mass="112894">MGQRLFATYFAEKVRIMKKLEQYTLEKEEEIRKQWKKNNTVEKARTQNAKGKGFFMMDGPPYASGHIHMGTALNKIVKDITMRHKRMQGFSVLDQPGYDTHGLPIENKVEKELGLKTKADIEKYGIEKFIEKCRTFATQYIGIMNDEFDNLGVWMDWNKPYLTLNNEYIEAIWWTFKKADEKGLLYLGKYPIHACTHCETAVAYNEIEYTKQTDTSIYVKFKLKGKENKYLIIWTTTPWTLPSNTGIMINPKYDYVEAEVMGETWIIAKERLQQLMDAAEAGYTVKREFKGKELEGTEYENPLAKHLKLEEVKNGYRVIMSERYVNLEEGTGLVHTAPGCGKEDYEEGTKAGLPVVSIVNVNGLFTEEGGKYAGKKARVVDTEIIKDLEEDNALVYRHPYTHDYPICWRCKSSLLMISAPQWFFKVTDIRKKMLKLNEGVNWYPSWGQDRFKNWLDSLGDWPISRQRYWGTPLPIWLCDSCETRTVISSQKELKKHYKGKIKDLHKPWIDKVEWKCKCKGNVKRVSEVMDVWFDSGVASWGSIGYPEDKKKFEKYWPADFNVEGKDQIRGWWNSQLITSTICFDKAPFKDIAMHGMVLDLSKNKMSKSQGNIVSPQEVIKKYNRDYLRFYIAQEFKGEDMTFEWDSFKDINRFFNVLWNSFNYGATYLELDLKKHEKVDQKKLQAEDKWIISKMHSLSKEVLDHYNTYNYSKAVSLIEYFVLEEFSRTYIKMVRPRVKNDDKAVSVVFSHVFSELIRLLAPIVPHLSEYFYQHAKTKGMPESVHLTKLPNGNKEYINKKLEAEVQKVKELTQETLSLREQEKLRLRWPLEELIYVGKKKEFSNTLEIIASQTNVKKFSEGKEPKGNFASKEFGEGKIFLNLDASPELKEEWELMELRRKIQDMRKQLKLNPVDKVKMLLNSSDPDFVEKYKKEIEESTNTKIVDGKGKTEKLLEREFFIELKK</sequence>
<accession>A0A2D6LPQ3</accession>
<gene>
    <name evidence="13" type="ORF">CL944_01265</name>
</gene>
<dbReference type="GO" id="GO:0005524">
    <property type="term" value="F:ATP binding"/>
    <property type="evidence" value="ECO:0007669"/>
    <property type="project" value="UniProtKB-KW"/>
</dbReference>
<dbReference type="NCBIfam" id="TIGR00392">
    <property type="entry name" value="ileS"/>
    <property type="match status" value="1"/>
</dbReference>
<evidence type="ECO:0000256" key="7">
    <source>
        <dbReference type="ARBA" id="ARBA00048359"/>
    </source>
</evidence>
<evidence type="ECO:0000256" key="6">
    <source>
        <dbReference type="ARBA" id="ARBA00023146"/>
    </source>
</evidence>
<dbReference type="InterPro" id="IPR002301">
    <property type="entry name" value="Ile-tRNA-ligase"/>
</dbReference>
<feature type="domain" description="Methionyl/Valyl/Leucyl/Isoleucyl-tRNA synthetase anticodon-binding" evidence="12">
    <location>
        <begin position="687"/>
        <end position="831"/>
    </location>
</feature>
<dbReference type="EMBL" id="NZBD01000005">
    <property type="protein sequence ID" value="MAG18084.1"/>
    <property type="molecule type" value="Genomic_DNA"/>
</dbReference>
<dbReference type="GO" id="GO:0000049">
    <property type="term" value="F:tRNA binding"/>
    <property type="evidence" value="ECO:0007669"/>
    <property type="project" value="InterPro"/>
</dbReference>
<evidence type="ECO:0000313" key="14">
    <source>
        <dbReference type="Proteomes" id="UP000226712"/>
    </source>
</evidence>
<keyword evidence="6 9" id="KW-0030">Aminoacyl-tRNA synthetase</keyword>
<dbReference type="Gene3D" id="1.10.730.10">
    <property type="entry name" value="Isoleucyl-tRNA Synthetase, Domain 1"/>
    <property type="match status" value="1"/>
</dbReference>
<keyword evidence="5 9" id="KW-0648">Protein biosynthesis</keyword>
<dbReference type="PROSITE" id="PS00178">
    <property type="entry name" value="AA_TRNA_LIGASE_I"/>
    <property type="match status" value="1"/>
</dbReference>
<protein>
    <recommendedName>
        <fullName evidence="1 8">Isoleucine--tRNA ligase</fullName>
        <ecNumber evidence="1 8">6.1.1.5</ecNumber>
    </recommendedName>
</protein>
<dbReference type="PANTHER" id="PTHR42780">
    <property type="entry name" value="SOLEUCYL-TRNA SYNTHETASE"/>
    <property type="match status" value="1"/>
</dbReference>
<dbReference type="SUPFAM" id="SSF50677">
    <property type="entry name" value="ValRS/IleRS/LeuRS editing domain"/>
    <property type="match status" value="1"/>
</dbReference>
<dbReference type="InterPro" id="IPR023586">
    <property type="entry name" value="Ile-tRNA-ligase_type2"/>
</dbReference>
<dbReference type="Pfam" id="PF00133">
    <property type="entry name" value="tRNA-synt_1"/>
    <property type="match status" value="1"/>
</dbReference>
<evidence type="ECO:0000256" key="5">
    <source>
        <dbReference type="ARBA" id="ARBA00022917"/>
    </source>
</evidence>